<keyword evidence="3" id="KW-1185">Reference proteome</keyword>
<organism evidence="2 3">
    <name type="scientific">Cryptococcus depauperatus CBS 7841</name>
    <dbReference type="NCBI Taxonomy" id="1295531"/>
    <lineage>
        <taxon>Eukaryota</taxon>
        <taxon>Fungi</taxon>
        <taxon>Dikarya</taxon>
        <taxon>Basidiomycota</taxon>
        <taxon>Agaricomycotina</taxon>
        <taxon>Tremellomycetes</taxon>
        <taxon>Tremellales</taxon>
        <taxon>Cryptococcaceae</taxon>
        <taxon>Cryptococcus</taxon>
    </lineage>
</organism>
<protein>
    <submittedName>
        <fullName evidence="2">Uncharacterized protein</fullName>
    </submittedName>
</protein>
<evidence type="ECO:0000256" key="1">
    <source>
        <dbReference type="ARBA" id="ARBA00006484"/>
    </source>
</evidence>
<dbReference type="InterPro" id="IPR036291">
    <property type="entry name" value="NAD(P)-bd_dom_sf"/>
</dbReference>
<comment type="similarity">
    <text evidence="1">Belongs to the short-chain dehydrogenases/reductases (SDR) family.</text>
</comment>
<dbReference type="InterPro" id="IPR002347">
    <property type="entry name" value="SDR_fam"/>
</dbReference>
<reference evidence="2" key="2">
    <citation type="journal article" date="2022" name="Elife">
        <title>Obligate sexual reproduction of a homothallic fungus closely related to the Cryptococcus pathogenic species complex.</title>
        <authorList>
            <person name="Passer A.R."/>
            <person name="Clancey S.A."/>
            <person name="Shea T."/>
            <person name="David-Palma M."/>
            <person name="Averette A.F."/>
            <person name="Boekhout T."/>
            <person name="Porcel B.M."/>
            <person name="Nowrousian M."/>
            <person name="Cuomo C.A."/>
            <person name="Sun S."/>
            <person name="Heitman J."/>
            <person name="Coelho M.A."/>
        </authorList>
    </citation>
    <scope>NUCLEOTIDE SEQUENCE</scope>
    <source>
        <strain evidence="2">CBS 7841</strain>
    </source>
</reference>
<dbReference type="VEuPathDB" id="FungiDB:L203_05122"/>
<dbReference type="GO" id="GO:0016491">
    <property type="term" value="F:oxidoreductase activity"/>
    <property type="evidence" value="ECO:0007669"/>
    <property type="project" value="TreeGrafter"/>
</dbReference>
<dbReference type="Gene3D" id="3.40.50.720">
    <property type="entry name" value="NAD(P)-binding Rossmann-like Domain"/>
    <property type="match status" value="1"/>
</dbReference>
<dbReference type="EMBL" id="CP143784">
    <property type="protein sequence ID" value="WVN85772.1"/>
    <property type="molecule type" value="Genomic_DNA"/>
</dbReference>
<dbReference type="Proteomes" id="UP000094043">
    <property type="component" value="Chromosome 1"/>
</dbReference>
<dbReference type="GeneID" id="91085137"/>
<dbReference type="KEGG" id="cdep:91085137"/>
<reference evidence="2" key="1">
    <citation type="submission" date="2016-06" db="EMBL/GenBank/DDBJ databases">
        <authorList>
            <person name="Cuomo C."/>
            <person name="Litvintseva A."/>
            <person name="Heitman J."/>
            <person name="Chen Y."/>
            <person name="Sun S."/>
            <person name="Springer D."/>
            <person name="Dromer F."/>
            <person name="Young S."/>
            <person name="Zeng Q."/>
            <person name="Chapman S."/>
            <person name="Gujja S."/>
            <person name="Saif S."/>
            <person name="Birren B."/>
        </authorList>
    </citation>
    <scope>NUCLEOTIDE SEQUENCE</scope>
    <source>
        <strain evidence="2">CBS 7841</strain>
    </source>
</reference>
<dbReference type="PANTHER" id="PTHR43544">
    <property type="entry name" value="SHORT-CHAIN DEHYDROGENASE/REDUCTASE"/>
    <property type="match status" value="1"/>
</dbReference>
<dbReference type="PRINTS" id="PR00081">
    <property type="entry name" value="GDHRDH"/>
</dbReference>
<sequence>MSVAIIQGASGGLGVALTRHFLQHTNLKIYALTHQAASSQLVDIASPGTGPGRSSINDRLTVVEKVDVREESELERAAEMVKSREGNGVVRAIVCLAGVLHPEKSLSAINPKEALTSFQINALGQLLTYKHFVPLIPSKREFQKLKEWHEDPARGLIGVNNSICCSLSARVGSIGDNKNGGWYSYRASKAAVNQIIRTLDYELINKQSSAIAYAYHPGTILTSFTYPIIGNLPPDISKGRFTVDQAVRNMGVIMGKVKRGANDGGMGGKCWDWKGERIEW</sequence>
<dbReference type="GO" id="GO:0005737">
    <property type="term" value="C:cytoplasm"/>
    <property type="evidence" value="ECO:0007669"/>
    <property type="project" value="TreeGrafter"/>
</dbReference>
<dbReference type="InterPro" id="IPR051468">
    <property type="entry name" value="Fungal_SecMetab_SDRs"/>
</dbReference>
<dbReference type="PANTHER" id="PTHR43544:SF12">
    <property type="entry name" value="NAD(P)-BINDING ROSSMANN-FOLD SUPERFAMILY PROTEIN"/>
    <property type="match status" value="1"/>
</dbReference>
<name>A0A1E3I967_9TREE</name>
<dbReference type="OrthoDB" id="5296at2759"/>
<evidence type="ECO:0000313" key="2">
    <source>
        <dbReference type="EMBL" id="WVN85772.1"/>
    </source>
</evidence>
<accession>A0A1E3I967</accession>
<proteinExistence type="inferred from homology"/>
<evidence type="ECO:0000313" key="3">
    <source>
        <dbReference type="Proteomes" id="UP000094043"/>
    </source>
</evidence>
<reference evidence="2" key="3">
    <citation type="submission" date="2024-01" db="EMBL/GenBank/DDBJ databases">
        <authorList>
            <person name="Coelho M.A."/>
            <person name="David-Palma M."/>
            <person name="Shea T."/>
            <person name="Sun S."/>
            <person name="Cuomo C.A."/>
            <person name="Heitman J."/>
        </authorList>
    </citation>
    <scope>NUCLEOTIDE SEQUENCE</scope>
    <source>
        <strain evidence="2">CBS 7841</strain>
    </source>
</reference>
<dbReference type="SUPFAM" id="SSF51735">
    <property type="entry name" value="NAD(P)-binding Rossmann-fold domains"/>
    <property type="match status" value="1"/>
</dbReference>
<gene>
    <name evidence="2" type="ORF">L203_100923</name>
</gene>
<dbReference type="RefSeq" id="XP_066066472.1">
    <property type="nucleotide sequence ID" value="XM_066210375.1"/>
</dbReference>
<dbReference type="AlphaFoldDB" id="A0A1E3I967"/>